<sequence length="324" mass="34183">MIRVRHRLTAVAALPFLLALAVDLTLYVLLHDRLPDPLASHFTGNGRSDGTQSRGSAPVFACVLHLGLGALWAGMAAVGGPAVRRLRWLIAAGYATAGFVGYLLAATLLANADATDPARVRLPLWQIAVGAGVAVLAAALGRLLLMALPTPPPEPSSRPDADRTPRLDLAEGEVAGWMRRAPSRVLLVCGALLFVAAGALLFALGPSHGVGALFGAVVCLVFSCPYVTVDRRGLTARPTALPWPRIRIPLSDVDRAVSRDIKVLAEYGGWGYRTRAGRSGLMLRSGEAIVIRRSDGREFAVTVDDAGTAAALLNTLARRAEARD</sequence>
<gene>
    <name evidence="2" type="ORF">GCM10010326_73970</name>
</gene>
<keyword evidence="1" id="KW-1133">Transmembrane helix</keyword>
<evidence type="ECO:0000256" key="1">
    <source>
        <dbReference type="SAM" id="Phobius"/>
    </source>
</evidence>
<keyword evidence="3" id="KW-1185">Reference proteome</keyword>
<proteinExistence type="predicted"/>
<accession>A0ABQ3AWD9</accession>
<protein>
    <recommendedName>
        <fullName evidence="4">DUF1648 domain-containing protein</fullName>
    </recommendedName>
</protein>
<dbReference type="RefSeq" id="WP_161257811.1">
    <property type="nucleotide sequence ID" value="NZ_BMUU01000021.1"/>
</dbReference>
<feature type="transmembrane region" description="Helical" evidence="1">
    <location>
        <begin position="57"/>
        <end position="76"/>
    </location>
</feature>
<name>A0ABQ3AWD9_9ACTN</name>
<organism evidence="2 3">
    <name type="scientific">Streptomyces xanthochromogenes</name>
    <dbReference type="NCBI Taxonomy" id="67384"/>
    <lineage>
        <taxon>Bacteria</taxon>
        <taxon>Bacillati</taxon>
        <taxon>Actinomycetota</taxon>
        <taxon>Actinomycetes</taxon>
        <taxon>Kitasatosporales</taxon>
        <taxon>Streptomycetaceae</taxon>
        <taxon>Streptomyces</taxon>
    </lineage>
</organism>
<keyword evidence="1" id="KW-0812">Transmembrane</keyword>
<dbReference type="Proteomes" id="UP000600946">
    <property type="component" value="Unassembled WGS sequence"/>
</dbReference>
<dbReference type="EMBL" id="BMUU01000021">
    <property type="protein sequence ID" value="GGY68812.1"/>
    <property type="molecule type" value="Genomic_DNA"/>
</dbReference>
<dbReference type="GeneID" id="96295241"/>
<feature type="transmembrane region" description="Helical" evidence="1">
    <location>
        <begin position="88"/>
        <end position="112"/>
    </location>
</feature>
<feature type="transmembrane region" description="Helical" evidence="1">
    <location>
        <begin position="210"/>
        <end position="229"/>
    </location>
</feature>
<reference evidence="3" key="1">
    <citation type="journal article" date="2019" name="Int. J. Syst. Evol. Microbiol.">
        <title>The Global Catalogue of Microorganisms (GCM) 10K type strain sequencing project: providing services to taxonomists for standard genome sequencing and annotation.</title>
        <authorList>
            <consortium name="The Broad Institute Genomics Platform"/>
            <consortium name="The Broad Institute Genome Sequencing Center for Infectious Disease"/>
            <person name="Wu L."/>
            <person name="Ma J."/>
        </authorList>
    </citation>
    <scope>NUCLEOTIDE SEQUENCE [LARGE SCALE GENOMIC DNA]</scope>
    <source>
        <strain evidence="3">JCM 4594</strain>
    </source>
</reference>
<evidence type="ECO:0000313" key="3">
    <source>
        <dbReference type="Proteomes" id="UP000600946"/>
    </source>
</evidence>
<keyword evidence="1" id="KW-0472">Membrane</keyword>
<feature type="transmembrane region" description="Helical" evidence="1">
    <location>
        <begin position="185"/>
        <end position="204"/>
    </location>
</feature>
<evidence type="ECO:0008006" key="4">
    <source>
        <dbReference type="Google" id="ProtNLM"/>
    </source>
</evidence>
<comment type="caution">
    <text evidence="2">The sequence shown here is derived from an EMBL/GenBank/DDBJ whole genome shotgun (WGS) entry which is preliminary data.</text>
</comment>
<evidence type="ECO:0000313" key="2">
    <source>
        <dbReference type="EMBL" id="GGY68812.1"/>
    </source>
</evidence>
<feature type="transmembrane region" description="Helical" evidence="1">
    <location>
        <begin position="124"/>
        <end position="148"/>
    </location>
</feature>